<evidence type="ECO:0000313" key="1">
    <source>
        <dbReference type="EMBL" id="CAG8600761.1"/>
    </source>
</evidence>
<gene>
    <name evidence="1" type="ORF">SCALOS_LOCUS6918</name>
</gene>
<comment type="caution">
    <text evidence="1">The sequence shown here is derived from an EMBL/GenBank/DDBJ whole genome shotgun (WGS) entry which is preliminary data.</text>
</comment>
<name>A0ACA9MP54_9GLOM</name>
<proteinExistence type="predicted"/>
<accession>A0ACA9MP54</accession>
<keyword evidence="2" id="KW-1185">Reference proteome</keyword>
<sequence length="39" mass="4226">IGKSKGIVSNKYVGIKEKLASKDIKALSIRPKTICLIVL</sequence>
<dbReference type="Proteomes" id="UP000789860">
    <property type="component" value="Unassembled WGS sequence"/>
</dbReference>
<protein>
    <submittedName>
        <fullName evidence="1">1195_t:CDS:1</fullName>
    </submittedName>
</protein>
<reference evidence="1" key="1">
    <citation type="submission" date="2021-06" db="EMBL/GenBank/DDBJ databases">
        <authorList>
            <person name="Kallberg Y."/>
            <person name="Tangrot J."/>
            <person name="Rosling A."/>
        </authorList>
    </citation>
    <scope>NUCLEOTIDE SEQUENCE</scope>
    <source>
        <strain evidence="1">AU212A</strain>
    </source>
</reference>
<evidence type="ECO:0000313" key="2">
    <source>
        <dbReference type="Proteomes" id="UP000789860"/>
    </source>
</evidence>
<feature type="non-terminal residue" evidence="1">
    <location>
        <position position="39"/>
    </location>
</feature>
<dbReference type="EMBL" id="CAJVPM010014362">
    <property type="protein sequence ID" value="CAG8600761.1"/>
    <property type="molecule type" value="Genomic_DNA"/>
</dbReference>
<organism evidence="1 2">
    <name type="scientific">Scutellospora calospora</name>
    <dbReference type="NCBI Taxonomy" id="85575"/>
    <lineage>
        <taxon>Eukaryota</taxon>
        <taxon>Fungi</taxon>
        <taxon>Fungi incertae sedis</taxon>
        <taxon>Mucoromycota</taxon>
        <taxon>Glomeromycotina</taxon>
        <taxon>Glomeromycetes</taxon>
        <taxon>Diversisporales</taxon>
        <taxon>Gigasporaceae</taxon>
        <taxon>Scutellospora</taxon>
    </lineage>
</organism>
<feature type="non-terminal residue" evidence="1">
    <location>
        <position position="1"/>
    </location>
</feature>